<dbReference type="InterPro" id="IPR050256">
    <property type="entry name" value="Glycosyltransferase_2"/>
</dbReference>
<reference evidence="1" key="1">
    <citation type="submission" date="2018-05" db="EMBL/GenBank/DDBJ databases">
        <authorList>
            <person name="Lanie J.A."/>
            <person name="Ng W.-L."/>
            <person name="Kazmierczak K.M."/>
            <person name="Andrzejewski T.M."/>
            <person name="Davidsen T.M."/>
            <person name="Wayne K.J."/>
            <person name="Tettelin H."/>
            <person name="Glass J.I."/>
            <person name="Rusch D."/>
            <person name="Podicherti R."/>
            <person name="Tsui H.-C.T."/>
            <person name="Winkler M.E."/>
        </authorList>
    </citation>
    <scope>NUCLEOTIDE SEQUENCE</scope>
</reference>
<name>A0A382TQC5_9ZZZZ</name>
<dbReference type="AlphaFoldDB" id="A0A382TQC5"/>
<organism evidence="1">
    <name type="scientific">marine metagenome</name>
    <dbReference type="NCBI Taxonomy" id="408172"/>
    <lineage>
        <taxon>unclassified sequences</taxon>
        <taxon>metagenomes</taxon>
        <taxon>ecological metagenomes</taxon>
    </lineage>
</organism>
<accession>A0A382TQC5</accession>
<dbReference type="PANTHER" id="PTHR48090">
    <property type="entry name" value="UNDECAPRENYL-PHOSPHATE 4-DEOXY-4-FORMAMIDO-L-ARABINOSE TRANSFERASE-RELATED"/>
    <property type="match status" value="1"/>
</dbReference>
<dbReference type="Pfam" id="PF13641">
    <property type="entry name" value="Glyco_tranf_2_3"/>
    <property type="match status" value="1"/>
</dbReference>
<dbReference type="PANTHER" id="PTHR48090:SF7">
    <property type="entry name" value="RFBJ PROTEIN"/>
    <property type="match status" value="1"/>
</dbReference>
<sequence length="90" mass="10089">MNKKINIAVLIPCFNEEITIGKVIDDFKKELPDAIIYVFDNNSTDNTAKVAMGKNVIVIKEKKQGKGHVMVSMFRQVEADLYVLVDGDDT</sequence>
<evidence type="ECO:0000313" key="1">
    <source>
        <dbReference type="EMBL" id="SVD24240.1"/>
    </source>
</evidence>
<dbReference type="SUPFAM" id="SSF53448">
    <property type="entry name" value="Nucleotide-diphospho-sugar transferases"/>
    <property type="match status" value="1"/>
</dbReference>
<feature type="non-terminal residue" evidence="1">
    <location>
        <position position="90"/>
    </location>
</feature>
<dbReference type="EMBL" id="UINC01138353">
    <property type="protein sequence ID" value="SVD24240.1"/>
    <property type="molecule type" value="Genomic_DNA"/>
</dbReference>
<gene>
    <name evidence="1" type="ORF">METZ01_LOCUS377094</name>
</gene>
<dbReference type="InterPro" id="IPR029044">
    <property type="entry name" value="Nucleotide-diphossugar_trans"/>
</dbReference>
<protein>
    <submittedName>
        <fullName evidence="1">Uncharacterized protein</fullName>
    </submittedName>
</protein>
<proteinExistence type="predicted"/>
<dbReference type="Gene3D" id="3.90.550.10">
    <property type="entry name" value="Spore Coat Polysaccharide Biosynthesis Protein SpsA, Chain A"/>
    <property type="match status" value="1"/>
</dbReference>